<evidence type="ECO:0000313" key="1">
    <source>
        <dbReference type="EMBL" id="CAH7689418.1"/>
    </source>
</evidence>
<sequence>MPINICSLKTVHFQSLQDGITVMAILLIDTLTTTELTATYHLLSSSTDVFLCTRSAYITPAAFGEPIKSWQRHFTGSKLYKLGQLEEVNLRRIINKKLKNTRLGMSFQVAKKVTTAFEKYRCGLHPSHFKVRDGKSFS</sequence>
<accession>A0AAV0BPY3</accession>
<dbReference type="AlphaFoldDB" id="A0AAV0BPY3"/>
<name>A0AAV0BPY3_PHAPC</name>
<reference evidence="1" key="1">
    <citation type="submission" date="2022-06" db="EMBL/GenBank/DDBJ databases">
        <authorList>
            <consortium name="SYNGENTA / RWTH Aachen University"/>
        </authorList>
    </citation>
    <scope>NUCLEOTIDE SEQUENCE</scope>
</reference>
<dbReference type="EMBL" id="CALTRL010006074">
    <property type="protein sequence ID" value="CAH7689418.1"/>
    <property type="molecule type" value="Genomic_DNA"/>
</dbReference>
<dbReference type="Proteomes" id="UP001153365">
    <property type="component" value="Unassembled WGS sequence"/>
</dbReference>
<organism evidence="1 2">
    <name type="scientific">Phakopsora pachyrhizi</name>
    <name type="common">Asian soybean rust disease fungus</name>
    <dbReference type="NCBI Taxonomy" id="170000"/>
    <lineage>
        <taxon>Eukaryota</taxon>
        <taxon>Fungi</taxon>
        <taxon>Dikarya</taxon>
        <taxon>Basidiomycota</taxon>
        <taxon>Pucciniomycotina</taxon>
        <taxon>Pucciniomycetes</taxon>
        <taxon>Pucciniales</taxon>
        <taxon>Phakopsoraceae</taxon>
        <taxon>Phakopsora</taxon>
    </lineage>
</organism>
<protein>
    <submittedName>
        <fullName evidence="1">Uncharacterized protein</fullName>
    </submittedName>
</protein>
<proteinExistence type="predicted"/>
<gene>
    <name evidence="1" type="ORF">PPACK8108_LOCUS24493</name>
</gene>
<evidence type="ECO:0000313" key="2">
    <source>
        <dbReference type="Proteomes" id="UP001153365"/>
    </source>
</evidence>
<keyword evidence="2" id="KW-1185">Reference proteome</keyword>
<comment type="caution">
    <text evidence="1">The sequence shown here is derived from an EMBL/GenBank/DDBJ whole genome shotgun (WGS) entry which is preliminary data.</text>
</comment>